<keyword evidence="14" id="KW-1185">Reference proteome</keyword>
<dbReference type="AlphaFoldDB" id="A0A1D1UKQ1"/>
<feature type="domain" description="Large ribosomal subunit protein uL11 N-terminal" evidence="12">
    <location>
        <begin position="24"/>
        <end position="81"/>
    </location>
</feature>
<dbReference type="Pfam" id="PF03946">
    <property type="entry name" value="Ribosomal_L11_N"/>
    <property type="match status" value="1"/>
</dbReference>
<evidence type="ECO:0000259" key="12">
    <source>
        <dbReference type="Pfam" id="PF03946"/>
    </source>
</evidence>
<comment type="caution">
    <text evidence="13">The sequence shown here is derived from an EMBL/GenBank/DDBJ whole genome shotgun (WGS) entry which is preliminary data.</text>
</comment>
<keyword evidence="5" id="KW-0496">Mitochondrion</keyword>
<evidence type="ECO:0000256" key="3">
    <source>
        <dbReference type="ARBA" id="ARBA00022946"/>
    </source>
</evidence>
<proteinExistence type="inferred from homology"/>
<reference evidence="13 14" key="1">
    <citation type="journal article" date="2016" name="Nat. Commun.">
        <title>Extremotolerant tardigrade genome and improved radiotolerance of human cultured cells by tardigrade-unique protein.</title>
        <authorList>
            <person name="Hashimoto T."/>
            <person name="Horikawa D.D."/>
            <person name="Saito Y."/>
            <person name="Kuwahara H."/>
            <person name="Kozuka-Hata H."/>
            <person name="Shin-I T."/>
            <person name="Minakuchi Y."/>
            <person name="Ohishi K."/>
            <person name="Motoyama A."/>
            <person name="Aizu T."/>
            <person name="Enomoto A."/>
            <person name="Kondo K."/>
            <person name="Tanaka S."/>
            <person name="Hara Y."/>
            <person name="Koshikawa S."/>
            <person name="Sagara H."/>
            <person name="Miura T."/>
            <person name="Yokobori S."/>
            <person name="Miyagawa K."/>
            <person name="Suzuki Y."/>
            <person name="Kubo T."/>
            <person name="Oyama M."/>
            <person name="Kohara Y."/>
            <person name="Fujiyama A."/>
            <person name="Arakawa K."/>
            <person name="Katayama T."/>
            <person name="Toyoda A."/>
            <person name="Kunieda T."/>
        </authorList>
    </citation>
    <scope>NUCLEOTIDE SEQUENCE [LARGE SCALE GENOMIC DNA]</scope>
    <source>
        <strain evidence="13 14">YOKOZUNA-1</strain>
    </source>
</reference>
<organism evidence="13 14">
    <name type="scientific">Ramazzottius varieornatus</name>
    <name type="common">Water bear</name>
    <name type="synonym">Tardigrade</name>
    <dbReference type="NCBI Taxonomy" id="947166"/>
    <lineage>
        <taxon>Eukaryota</taxon>
        <taxon>Metazoa</taxon>
        <taxon>Ecdysozoa</taxon>
        <taxon>Tardigrada</taxon>
        <taxon>Eutardigrada</taxon>
        <taxon>Parachela</taxon>
        <taxon>Hypsibioidea</taxon>
        <taxon>Ramazzottiidae</taxon>
        <taxon>Ramazzottius</taxon>
    </lineage>
</organism>
<feature type="domain" description="Large ribosomal subunit protein uL11 C-terminal" evidence="11">
    <location>
        <begin position="87"/>
        <end position="157"/>
    </location>
</feature>
<dbReference type="PANTHER" id="PTHR11661:SF1">
    <property type="entry name" value="LARGE RIBOSOMAL SUBUNIT PROTEIN UL11M"/>
    <property type="match status" value="1"/>
</dbReference>
<dbReference type="SMART" id="SM00649">
    <property type="entry name" value="RL11"/>
    <property type="match status" value="1"/>
</dbReference>
<keyword evidence="4 10" id="KW-0689">Ribosomal protein</keyword>
<dbReference type="Gene3D" id="1.10.10.250">
    <property type="entry name" value="Ribosomal protein L11, C-terminal domain"/>
    <property type="match status" value="1"/>
</dbReference>
<dbReference type="SUPFAM" id="SSF54747">
    <property type="entry name" value="Ribosomal L11/L12e N-terminal domain"/>
    <property type="match status" value="1"/>
</dbReference>
<dbReference type="InterPro" id="IPR000911">
    <property type="entry name" value="Ribosomal_uL11"/>
</dbReference>
<dbReference type="InterPro" id="IPR036796">
    <property type="entry name" value="Ribosomal_uL11_N_sf"/>
</dbReference>
<evidence type="ECO:0000256" key="2">
    <source>
        <dbReference type="ARBA" id="ARBA00010537"/>
    </source>
</evidence>
<dbReference type="CDD" id="cd00349">
    <property type="entry name" value="Ribosomal_L11"/>
    <property type="match status" value="1"/>
</dbReference>
<evidence type="ECO:0000256" key="7">
    <source>
        <dbReference type="ARBA" id="ARBA00038782"/>
    </source>
</evidence>
<gene>
    <name evidence="13" type="primary">RvY_02724-1</name>
    <name evidence="13" type="synonym">RvY_02724.1</name>
    <name evidence="13" type="ORF">RvY_02724</name>
</gene>
<dbReference type="Proteomes" id="UP000186922">
    <property type="component" value="Unassembled WGS sequence"/>
</dbReference>
<dbReference type="InterPro" id="IPR020784">
    <property type="entry name" value="Ribosomal_uL11_N"/>
</dbReference>
<evidence type="ECO:0000313" key="13">
    <source>
        <dbReference type="EMBL" id="GAU90286.1"/>
    </source>
</evidence>
<dbReference type="Pfam" id="PF00298">
    <property type="entry name" value="Ribosomal_L11"/>
    <property type="match status" value="1"/>
</dbReference>
<dbReference type="FunFam" id="3.30.1550.10:FF:000003">
    <property type="entry name" value="39S ribosomal protein L11, mitochondrial"/>
    <property type="match status" value="1"/>
</dbReference>
<dbReference type="GO" id="GO:0003735">
    <property type="term" value="F:structural constituent of ribosome"/>
    <property type="evidence" value="ECO:0007669"/>
    <property type="project" value="InterPro"/>
</dbReference>
<dbReference type="GO" id="GO:0006412">
    <property type="term" value="P:translation"/>
    <property type="evidence" value="ECO:0007669"/>
    <property type="project" value="InterPro"/>
</dbReference>
<dbReference type="HAMAP" id="MF_00736">
    <property type="entry name" value="Ribosomal_uL11"/>
    <property type="match status" value="1"/>
</dbReference>
<name>A0A1D1UKQ1_RAMVA</name>
<comment type="similarity">
    <text evidence="2 10">Belongs to the universal ribosomal protein uL11 family.</text>
</comment>
<dbReference type="GO" id="GO:0005762">
    <property type="term" value="C:mitochondrial large ribosomal subunit"/>
    <property type="evidence" value="ECO:0007669"/>
    <property type="project" value="TreeGrafter"/>
</dbReference>
<dbReference type="InterPro" id="IPR020783">
    <property type="entry name" value="Ribosomal_uL11_C"/>
</dbReference>
<dbReference type="FunFam" id="1.10.10.250:FF:000003">
    <property type="entry name" value="Mitochondrial ribosomal protein L11"/>
    <property type="match status" value="1"/>
</dbReference>
<comment type="subcellular location">
    <subcellularLocation>
        <location evidence="1">Mitochondrion</location>
    </subcellularLocation>
</comment>
<dbReference type="OrthoDB" id="1091498at2759"/>
<dbReference type="PANTHER" id="PTHR11661">
    <property type="entry name" value="60S RIBOSOMAL PROTEIN L12"/>
    <property type="match status" value="1"/>
</dbReference>
<evidence type="ECO:0000256" key="6">
    <source>
        <dbReference type="ARBA" id="ARBA00023274"/>
    </source>
</evidence>
<evidence type="ECO:0000256" key="4">
    <source>
        <dbReference type="ARBA" id="ARBA00022980"/>
    </source>
</evidence>
<evidence type="ECO:0000256" key="10">
    <source>
        <dbReference type="RuleBase" id="RU003978"/>
    </source>
</evidence>
<evidence type="ECO:0000256" key="5">
    <source>
        <dbReference type="ARBA" id="ARBA00023128"/>
    </source>
</evidence>
<comment type="subunit">
    <text evidence="7">Component of the mitochondrial ribosome large subunit (39S) which comprises a 16S rRNA and about 50 distinct proteins.</text>
</comment>
<keyword evidence="3" id="KW-0809">Transit peptide</keyword>
<dbReference type="EMBL" id="BDGG01000001">
    <property type="protein sequence ID" value="GAU90286.1"/>
    <property type="molecule type" value="Genomic_DNA"/>
</dbReference>
<dbReference type="SUPFAM" id="SSF46906">
    <property type="entry name" value="Ribosomal protein L11, C-terminal domain"/>
    <property type="match status" value="1"/>
</dbReference>
<protein>
    <recommendedName>
        <fullName evidence="8">Large ribosomal subunit protein uL11m</fullName>
    </recommendedName>
    <alternativeName>
        <fullName evidence="9">39S ribosomal protein L11, mitochondrial</fullName>
    </alternativeName>
</protein>
<evidence type="ECO:0000256" key="9">
    <source>
        <dbReference type="ARBA" id="ARBA00041455"/>
    </source>
</evidence>
<dbReference type="STRING" id="947166.A0A1D1UKQ1"/>
<sequence>MSAVKKAKGYKKLVQKVVHNPLMRTNIPAGMAAAGPPLGPMLGQRGLNIAQFCKDFNEKTKHIKEGLPLPTRVRINPDRTYELIIHRPTQSYFIKAAAGINRGAMDSKSGEIAGRITFKHVYEIAKIKAEDPPQENIDLQYICQMVIEQCRTIGVEVVRELDPETYGRFLEDRKLVVAQQIRELEEKKQAKMLRTVAV</sequence>
<evidence type="ECO:0000256" key="1">
    <source>
        <dbReference type="ARBA" id="ARBA00004173"/>
    </source>
</evidence>
<dbReference type="InterPro" id="IPR036769">
    <property type="entry name" value="Ribosomal_uL11_C_sf"/>
</dbReference>
<dbReference type="Gene3D" id="3.30.1550.10">
    <property type="entry name" value="Ribosomal protein L11/L12, N-terminal domain"/>
    <property type="match status" value="1"/>
</dbReference>
<keyword evidence="6 10" id="KW-0687">Ribonucleoprotein</keyword>
<evidence type="ECO:0000313" key="14">
    <source>
        <dbReference type="Proteomes" id="UP000186922"/>
    </source>
</evidence>
<dbReference type="GO" id="GO:0070180">
    <property type="term" value="F:large ribosomal subunit rRNA binding"/>
    <property type="evidence" value="ECO:0007669"/>
    <property type="project" value="TreeGrafter"/>
</dbReference>
<evidence type="ECO:0000256" key="8">
    <source>
        <dbReference type="ARBA" id="ARBA00040104"/>
    </source>
</evidence>
<accession>A0A1D1UKQ1</accession>
<evidence type="ECO:0000259" key="11">
    <source>
        <dbReference type="Pfam" id="PF00298"/>
    </source>
</evidence>